<gene>
    <name evidence="2" type="ORF">HaLaN_29631</name>
</gene>
<protein>
    <submittedName>
        <fullName evidence="2">Pherophorin</fullName>
    </submittedName>
</protein>
<feature type="non-terminal residue" evidence="2">
    <location>
        <position position="1"/>
    </location>
</feature>
<dbReference type="Pfam" id="PF12499">
    <property type="entry name" value="DUF3707"/>
    <property type="match status" value="1"/>
</dbReference>
<dbReference type="InterPro" id="IPR024616">
    <property type="entry name" value="Pherophorin"/>
</dbReference>
<accession>A0A6A0ADD9</accession>
<evidence type="ECO:0000313" key="3">
    <source>
        <dbReference type="Proteomes" id="UP000485058"/>
    </source>
</evidence>
<dbReference type="AlphaFoldDB" id="A0A6A0ADD9"/>
<comment type="caution">
    <text evidence="2">The sequence shown here is derived from an EMBL/GenBank/DDBJ whole genome shotgun (WGS) entry which is preliminary data.</text>
</comment>
<reference evidence="2 3" key="1">
    <citation type="submission" date="2020-02" db="EMBL/GenBank/DDBJ databases">
        <title>Draft genome sequence of Haematococcus lacustris strain NIES-144.</title>
        <authorList>
            <person name="Morimoto D."/>
            <person name="Nakagawa S."/>
            <person name="Yoshida T."/>
            <person name="Sawayama S."/>
        </authorList>
    </citation>
    <scope>NUCLEOTIDE SEQUENCE [LARGE SCALE GENOMIC DNA]</scope>
    <source>
        <strain evidence="2 3">NIES-144</strain>
    </source>
</reference>
<organism evidence="2 3">
    <name type="scientific">Haematococcus lacustris</name>
    <name type="common">Green alga</name>
    <name type="synonym">Haematococcus pluvialis</name>
    <dbReference type="NCBI Taxonomy" id="44745"/>
    <lineage>
        <taxon>Eukaryota</taxon>
        <taxon>Viridiplantae</taxon>
        <taxon>Chlorophyta</taxon>
        <taxon>core chlorophytes</taxon>
        <taxon>Chlorophyceae</taxon>
        <taxon>CS clade</taxon>
        <taxon>Chlamydomonadales</taxon>
        <taxon>Haematococcaceae</taxon>
        <taxon>Haematococcus</taxon>
    </lineage>
</organism>
<proteinExistence type="predicted"/>
<name>A0A6A0ADD9_HAELA</name>
<dbReference type="Proteomes" id="UP000485058">
    <property type="component" value="Unassembled WGS sequence"/>
</dbReference>
<keyword evidence="3" id="KW-1185">Reference proteome</keyword>
<evidence type="ECO:0000259" key="1">
    <source>
        <dbReference type="Pfam" id="PF12499"/>
    </source>
</evidence>
<dbReference type="EMBL" id="BLLF01005096">
    <property type="protein sequence ID" value="GFH30726.1"/>
    <property type="molecule type" value="Genomic_DNA"/>
</dbReference>
<evidence type="ECO:0000313" key="2">
    <source>
        <dbReference type="EMBL" id="GFH30726.1"/>
    </source>
</evidence>
<feature type="domain" description="Pherophorin" evidence="1">
    <location>
        <begin position="39"/>
        <end position="151"/>
    </location>
</feature>
<sequence>MEDSQHNLPCQSCSPYFTKVLQCNHYPGWLFALSLCLACSCRRNSSLMAWRAAVNNATSTPSGGSIVSLRIFLDPVVNARTPHKRPVLKLEFAADNVACRQAVAGSAMLDSRTVYRTWETSRPVLKYTNLNIPYGTEATLTIELTSQCTPALNAGTPIVRGHKQCWGIQGGGAYLSALGVQFSPSLLALFAWSWTSCVVVWASAPMLHSTLLARRASAQLVVSPQSRPTRRILPLACRPVAALNDKCVDMRSSIWVHHMYDE</sequence>
<feature type="non-terminal residue" evidence="2">
    <location>
        <position position="262"/>
    </location>
</feature>